<organism evidence="1">
    <name type="scientific">Haemonchus placei</name>
    <name type="common">Barber's pole worm</name>
    <dbReference type="NCBI Taxonomy" id="6290"/>
    <lineage>
        <taxon>Eukaryota</taxon>
        <taxon>Metazoa</taxon>
        <taxon>Ecdysozoa</taxon>
        <taxon>Nematoda</taxon>
        <taxon>Chromadorea</taxon>
        <taxon>Rhabditida</taxon>
        <taxon>Rhabditina</taxon>
        <taxon>Rhabditomorpha</taxon>
        <taxon>Strongyloidea</taxon>
        <taxon>Trichostrongylidae</taxon>
        <taxon>Haemonchus</taxon>
    </lineage>
</organism>
<evidence type="ECO:0000313" key="1">
    <source>
        <dbReference type="WBParaSite" id="HPLM_0000548101-mRNA-1"/>
    </source>
</evidence>
<proteinExistence type="predicted"/>
<protein>
    <submittedName>
        <fullName evidence="1">Ovule protein</fullName>
    </submittedName>
</protein>
<name>A0A0N4W636_HAEPC</name>
<accession>A0A0N4W636</accession>
<dbReference type="WBParaSite" id="HPLM_0000548101-mRNA-1">
    <property type="protein sequence ID" value="HPLM_0000548101-mRNA-1"/>
    <property type="gene ID" value="HPLM_0000548101"/>
</dbReference>
<dbReference type="AlphaFoldDB" id="A0A0N4W636"/>
<sequence length="68" mass="7821">QQKLTLSHSPRSELSTFSSRTGFPLLRRNISQSASVTTFISSRKKNRKLHAFKKKMKRCTFAQVRLPA</sequence>
<reference evidence="1" key="1">
    <citation type="submission" date="2017-02" db="UniProtKB">
        <authorList>
            <consortium name="WormBaseParasite"/>
        </authorList>
    </citation>
    <scope>IDENTIFICATION</scope>
</reference>